<accession>A0ABQ2MU47</accession>
<gene>
    <name evidence="3" type="ORF">GCM10012286_74430</name>
</gene>
<evidence type="ECO:0000256" key="2">
    <source>
        <dbReference type="SAM" id="Phobius"/>
    </source>
</evidence>
<organism evidence="3 4">
    <name type="scientific">Streptomyces lasiicapitis</name>
    <dbReference type="NCBI Taxonomy" id="1923961"/>
    <lineage>
        <taxon>Bacteria</taxon>
        <taxon>Bacillati</taxon>
        <taxon>Actinomycetota</taxon>
        <taxon>Actinomycetes</taxon>
        <taxon>Kitasatosporales</taxon>
        <taxon>Streptomycetaceae</taxon>
        <taxon>Streptomyces</taxon>
    </lineage>
</organism>
<dbReference type="EMBL" id="BMNG01000021">
    <property type="protein sequence ID" value="GGO57497.1"/>
    <property type="molecule type" value="Genomic_DNA"/>
</dbReference>
<keyword evidence="2" id="KW-0812">Transmembrane</keyword>
<name>A0ABQ2MU47_9ACTN</name>
<feature type="transmembrane region" description="Helical" evidence="2">
    <location>
        <begin position="154"/>
        <end position="173"/>
    </location>
</feature>
<evidence type="ECO:0008006" key="5">
    <source>
        <dbReference type="Google" id="ProtNLM"/>
    </source>
</evidence>
<proteinExistence type="predicted"/>
<keyword evidence="2" id="KW-1133">Transmembrane helix</keyword>
<dbReference type="RefSeq" id="WP_164320304.1">
    <property type="nucleotide sequence ID" value="NZ_BMNG01000021.1"/>
</dbReference>
<keyword evidence="2" id="KW-0472">Membrane</keyword>
<reference evidence="4" key="1">
    <citation type="journal article" date="2019" name="Int. J. Syst. Evol. Microbiol.">
        <title>The Global Catalogue of Microorganisms (GCM) 10K type strain sequencing project: providing services to taxonomists for standard genome sequencing and annotation.</title>
        <authorList>
            <consortium name="The Broad Institute Genomics Platform"/>
            <consortium name="The Broad Institute Genome Sequencing Center for Infectious Disease"/>
            <person name="Wu L."/>
            <person name="Ma J."/>
        </authorList>
    </citation>
    <scope>NUCLEOTIDE SEQUENCE [LARGE SCALE GENOMIC DNA]</scope>
    <source>
        <strain evidence="4">CGMCC 4.7349</strain>
    </source>
</reference>
<protein>
    <recommendedName>
        <fullName evidence="5">Integral membrane protein</fullName>
    </recommendedName>
</protein>
<comment type="caution">
    <text evidence="3">The sequence shown here is derived from an EMBL/GenBank/DDBJ whole genome shotgun (WGS) entry which is preliminary data.</text>
</comment>
<sequence length="221" mass="21581">MGTKAVDESAETSEAELKGAEGVADAKGAESDGGGDGEAVSAEAGKGPVLTKTDAETDAAAEAEAEGAVDDDEFDEDEDDEVAVGASAAASAGVGQGAAAVVAAALGVIGLSGGWLGTVASARESLIGQLKTSQSAGVAEQVQQVYGDSWKTTALVGGLFALAALVAGVGVLLRPVFGDPGRVQAPWIKSVAWAGVALGVIGLLLAIAKYTNIILGLPSTS</sequence>
<dbReference type="Proteomes" id="UP000656881">
    <property type="component" value="Unassembled WGS sequence"/>
</dbReference>
<evidence type="ECO:0000313" key="4">
    <source>
        <dbReference type="Proteomes" id="UP000656881"/>
    </source>
</evidence>
<feature type="region of interest" description="Disordered" evidence="1">
    <location>
        <begin position="1"/>
        <end position="83"/>
    </location>
</feature>
<feature type="compositionally biased region" description="Acidic residues" evidence="1">
    <location>
        <begin position="56"/>
        <end position="82"/>
    </location>
</feature>
<evidence type="ECO:0000256" key="1">
    <source>
        <dbReference type="SAM" id="MobiDB-lite"/>
    </source>
</evidence>
<evidence type="ECO:0000313" key="3">
    <source>
        <dbReference type="EMBL" id="GGO57497.1"/>
    </source>
</evidence>
<keyword evidence="4" id="KW-1185">Reference proteome</keyword>
<feature type="transmembrane region" description="Helical" evidence="2">
    <location>
        <begin position="193"/>
        <end position="215"/>
    </location>
</feature>